<keyword evidence="1" id="KW-0472">Membrane</keyword>
<keyword evidence="1" id="KW-1133">Transmembrane helix</keyword>
<organism evidence="2 3">
    <name type="scientific">Glossina palpalis gambiensis</name>
    <dbReference type="NCBI Taxonomy" id="67801"/>
    <lineage>
        <taxon>Eukaryota</taxon>
        <taxon>Metazoa</taxon>
        <taxon>Ecdysozoa</taxon>
        <taxon>Arthropoda</taxon>
        <taxon>Hexapoda</taxon>
        <taxon>Insecta</taxon>
        <taxon>Pterygota</taxon>
        <taxon>Neoptera</taxon>
        <taxon>Endopterygota</taxon>
        <taxon>Diptera</taxon>
        <taxon>Brachycera</taxon>
        <taxon>Muscomorpha</taxon>
        <taxon>Hippoboscoidea</taxon>
        <taxon>Glossinidae</taxon>
        <taxon>Glossina</taxon>
    </lineage>
</organism>
<feature type="transmembrane region" description="Helical" evidence="1">
    <location>
        <begin position="106"/>
        <end position="123"/>
    </location>
</feature>
<evidence type="ECO:0000313" key="3">
    <source>
        <dbReference type="Proteomes" id="UP000092460"/>
    </source>
</evidence>
<sequence length="126" mass="13772">MKSVDVMSVERLLPRNDILRIIRNESNPSSGWDFISRKLNADKAQVIKGLSSCVMENAFLKSFTTPSGIDAIPVITKVNEVLMQIKATSNKPSKTSKSATLPGGNFIYLIIKLCIAVISSLATRSM</sequence>
<name>A0A1B0AWJ5_9MUSC</name>
<reference evidence="3" key="1">
    <citation type="submission" date="2015-01" db="EMBL/GenBank/DDBJ databases">
        <authorList>
            <person name="Aksoy S."/>
            <person name="Warren W."/>
            <person name="Wilson R.K."/>
        </authorList>
    </citation>
    <scope>NUCLEOTIDE SEQUENCE [LARGE SCALE GENOMIC DNA]</scope>
    <source>
        <strain evidence="3">IAEA</strain>
    </source>
</reference>
<evidence type="ECO:0000256" key="1">
    <source>
        <dbReference type="SAM" id="Phobius"/>
    </source>
</evidence>
<dbReference type="Proteomes" id="UP000092460">
    <property type="component" value="Unassembled WGS sequence"/>
</dbReference>
<dbReference type="EnsemblMetazoa" id="GPPI011194-RA">
    <property type="protein sequence ID" value="GPPI011194-PA"/>
    <property type="gene ID" value="GPPI011194"/>
</dbReference>
<keyword evidence="3" id="KW-1185">Reference proteome</keyword>
<keyword evidence="1" id="KW-0812">Transmembrane</keyword>
<dbReference type="EMBL" id="JXJN01004810">
    <property type="status" value="NOT_ANNOTATED_CDS"/>
    <property type="molecule type" value="Genomic_DNA"/>
</dbReference>
<proteinExistence type="predicted"/>
<dbReference type="AlphaFoldDB" id="A0A1B0AWJ5"/>
<protein>
    <submittedName>
        <fullName evidence="2">Uncharacterized protein</fullName>
    </submittedName>
</protein>
<dbReference type="VEuPathDB" id="VectorBase:GPPI011194"/>
<reference evidence="2" key="2">
    <citation type="submission" date="2020-05" db="UniProtKB">
        <authorList>
            <consortium name="EnsemblMetazoa"/>
        </authorList>
    </citation>
    <scope>IDENTIFICATION</scope>
    <source>
        <strain evidence="2">IAEA</strain>
    </source>
</reference>
<evidence type="ECO:0000313" key="2">
    <source>
        <dbReference type="EnsemblMetazoa" id="GPPI011194-PA"/>
    </source>
</evidence>
<accession>A0A1B0AWJ5</accession>